<dbReference type="PIRSF" id="PIRSF004808">
    <property type="entry name" value="LasT"/>
    <property type="match status" value="1"/>
</dbReference>
<dbReference type="InterPro" id="IPR029026">
    <property type="entry name" value="tRNA_m1G_MTases_N"/>
</dbReference>
<organism evidence="7 8">
    <name type="scientific">Pleionea mediterranea</name>
    <dbReference type="NCBI Taxonomy" id="523701"/>
    <lineage>
        <taxon>Bacteria</taxon>
        <taxon>Pseudomonadati</taxon>
        <taxon>Pseudomonadota</taxon>
        <taxon>Gammaproteobacteria</taxon>
        <taxon>Oceanospirillales</taxon>
        <taxon>Pleioneaceae</taxon>
        <taxon>Pleionea</taxon>
    </lineage>
</organism>
<comment type="caution">
    <text evidence="7">The sequence shown here is derived from an EMBL/GenBank/DDBJ whole genome shotgun (WGS) entry which is preliminary data.</text>
</comment>
<dbReference type="PANTHER" id="PTHR42786">
    <property type="entry name" value="TRNA/RRNA METHYLTRANSFERASE"/>
    <property type="match status" value="1"/>
</dbReference>
<dbReference type="Proteomes" id="UP000245790">
    <property type="component" value="Unassembled WGS sequence"/>
</dbReference>
<dbReference type="GO" id="GO:0005829">
    <property type="term" value="C:cytosol"/>
    <property type="evidence" value="ECO:0007669"/>
    <property type="project" value="TreeGrafter"/>
</dbReference>
<keyword evidence="2 5" id="KW-0489">Methyltransferase</keyword>
<comment type="similarity">
    <text evidence="1">Belongs to the class IV-like SAM-binding methyltransferase superfamily. RNA methyltransferase TrmH family.</text>
</comment>
<keyword evidence="4 5" id="KW-0949">S-adenosyl-L-methionine</keyword>
<keyword evidence="3 7" id="KW-0808">Transferase</keyword>
<dbReference type="Pfam" id="PF00588">
    <property type="entry name" value="SpoU_methylase"/>
    <property type="match status" value="1"/>
</dbReference>
<comment type="catalytic activity">
    <reaction evidence="5">
        <text>uridine(32) in tRNA + S-adenosyl-L-methionine = 2'-O-methyluridine(32) in tRNA + S-adenosyl-L-homocysteine + H(+)</text>
        <dbReference type="Rhea" id="RHEA:42936"/>
        <dbReference type="Rhea" id="RHEA-COMP:10107"/>
        <dbReference type="Rhea" id="RHEA-COMP:10290"/>
        <dbReference type="ChEBI" id="CHEBI:15378"/>
        <dbReference type="ChEBI" id="CHEBI:57856"/>
        <dbReference type="ChEBI" id="CHEBI:59789"/>
        <dbReference type="ChEBI" id="CHEBI:65315"/>
        <dbReference type="ChEBI" id="CHEBI:74478"/>
        <dbReference type="EC" id="2.1.1.200"/>
    </reaction>
</comment>
<name>A0A316FP11_9GAMM</name>
<comment type="subcellular location">
    <subcellularLocation>
        <location evidence="5">Cytoplasm</location>
    </subcellularLocation>
</comment>
<dbReference type="InterPro" id="IPR004384">
    <property type="entry name" value="RNA_MeTrfase_TrmJ/LasT"/>
</dbReference>
<dbReference type="EC" id="2.1.1.200" evidence="5"/>
<dbReference type="GO" id="GO:0003723">
    <property type="term" value="F:RNA binding"/>
    <property type="evidence" value="ECO:0007669"/>
    <property type="project" value="InterPro"/>
</dbReference>
<dbReference type="InterPro" id="IPR001537">
    <property type="entry name" value="SpoU_MeTrfase"/>
</dbReference>
<keyword evidence="5" id="KW-0819">tRNA processing</keyword>
<evidence type="ECO:0000256" key="3">
    <source>
        <dbReference type="ARBA" id="ARBA00022679"/>
    </source>
</evidence>
<comment type="function">
    <text evidence="5">Catalyzes the formation of 2'O-methylated cytidine (Cm32) or 2'O-methylated uridine (Um32) at position 32 in tRNA.</text>
</comment>
<evidence type="ECO:0000256" key="5">
    <source>
        <dbReference type="RuleBase" id="RU362024"/>
    </source>
</evidence>
<dbReference type="FunFam" id="3.40.1280.10:FF:000006">
    <property type="entry name" value="Uncharacterized tRNA/rRNA methyltransferase HI_0380"/>
    <property type="match status" value="1"/>
</dbReference>
<dbReference type="Gene3D" id="1.10.8.590">
    <property type="match status" value="1"/>
</dbReference>
<dbReference type="GO" id="GO:0160206">
    <property type="term" value="F:tRNA (cytidine(32)/uridine(32)-2'-O)-methyltransferase activity"/>
    <property type="evidence" value="ECO:0007669"/>
    <property type="project" value="UniProtKB-EC"/>
</dbReference>
<dbReference type="PANTHER" id="PTHR42786:SF2">
    <property type="entry name" value="TRNA (CYTIDINE_URIDINE-2'-O-)-METHYLTRANSFERASE TRMJ"/>
    <property type="match status" value="1"/>
</dbReference>
<proteinExistence type="inferred from homology"/>
<evidence type="ECO:0000259" key="6">
    <source>
        <dbReference type="Pfam" id="PF00588"/>
    </source>
</evidence>
<feature type="domain" description="tRNA/rRNA methyltransferase SpoU type" evidence="6">
    <location>
        <begin position="5"/>
        <end position="154"/>
    </location>
</feature>
<comment type="subunit">
    <text evidence="5">Homodimer.</text>
</comment>
<dbReference type="Gene3D" id="3.40.1280.10">
    <property type="match status" value="1"/>
</dbReference>
<gene>
    <name evidence="5" type="primary">trmJ</name>
    <name evidence="7" type="ORF">C8D97_107169</name>
</gene>
<dbReference type="NCBIfam" id="TIGR00050">
    <property type="entry name" value="rRNA_methyl_1"/>
    <property type="match status" value="1"/>
</dbReference>
<dbReference type="CDD" id="cd18093">
    <property type="entry name" value="SpoU-like_TrmJ"/>
    <property type="match status" value="1"/>
</dbReference>
<evidence type="ECO:0000313" key="7">
    <source>
        <dbReference type="EMBL" id="PWK50003.1"/>
    </source>
</evidence>
<dbReference type="InterPro" id="IPR029028">
    <property type="entry name" value="Alpha/beta_knot_MTases"/>
</dbReference>
<keyword evidence="8" id="KW-1185">Reference proteome</keyword>
<evidence type="ECO:0000256" key="2">
    <source>
        <dbReference type="ARBA" id="ARBA00022603"/>
    </source>
</evidence>
<evidence type="ECO:0000256" key="1">
    <source>
        <dbReference type="ARBA" id="ARBA00007228"/>
    </source>
</evidence>
<keyword evidence="5" id="KW-0963">Cytoplasm</keyword>
<dbReference type="GO" id="GO:0106339">
    <property type="term" value="F:tRNA (cytidine(32)-2'-O)-methyltransferase activity"/>
    <property type="evidence" value="ECO:0007669"/>
    <property type="project" value="RHEA"/>
</dbReference>
<evidence type="ECO:0000313" key="8">
    <source>
        <dbReference type="Proteomes" id="UP000245790"/>
    </source>
</evidence>
<dbReference type="EMBL" id="QGGU01000007">
    <property type="protein sequence ID" value="PWK50003.1"/>
    <property type="molecule type" value="Genomic_DNA"/>
</dbReference>
<dbReference type="RefSeq" id="WP_109763783.1">
    <property type="nucleotide sequence ID" value="NZ_QGGU01000007.1"/>
</dbReference>
<evidence type="ECO:0000256" key="4">
    <source>
        <dbReference type="ARBA" id="ARBA00022691"/>
    </source>
</evidence>
<reference evidence="7 8" key="1">
    <citation type="submission" date="2018-05" db="EMBL/GenBank/DDBJ databases">
        <title>Genomic Encyclopedia of Type Strains, Phase IV (KMG-IV): sequencing the most valuable type-strain genomes for metagenomic binning, comparative biology and taxonomic classification.</title>
        <authorList>
            <person name="Goeker M."/>
        </authorList>
    </citation>
    <scope>NUCLEOTIDE SEQUENCE [LARGE SCALE GENOMIC DNA]</scope>
    <source>
        <strain evidence="7 8">DSM 25350</strain>
    </source>
</reference>
<accession>A0A316FP11</accession>
<dbReference type="SUPFAM" id="SSF75217">
    <property type="entry name" value="alpha/beta knot"/>
    <property type="match status" value="1"/>
</dbReference>
<dbReference type="OrthoDB" id="9806346at2"/>
<dbReference type="GO" id="GO:0002128">
    <property type="term" value="P:tRNA nucleoside ribose methylation"/>
    <property type="evidence" value="ECO:0007669"/>
    <property type="project" value="TreeGrafter"/>
</dbReference>
<dbReference type="AlphaFoldDB" id="A0A316FP11"/>
<protein>
    <recommendedName>
        <fullName evidence="5">tRNA (cytidine/uridine-2'-O-)-methyltransferase TrmJ</fullName>
        <ecNumber evidence="5">2.1.1.200</ecNumber>
    </recommendedName>
    <alternativeName>
        <fullName evidence="5">tRNA (cytidine(32)/uridine(32)-2'-O)-methyltransferase</fullName>
    </alternativeName>
    <alternativeName>
        <fullName evidence="5">tRNA Cm32/Um32 methyltransferase</fullName>
    </alternativeName>
</protein>
<sequence length="247" mass="27748">MLDDVHFVLSHTTHPGNIGAAARALKTMGLEHLRLVNPKHFPSAEATRRASRADDILQRTEVFDAIQPAIAEHKLIVGTSARSRTLPWPMLEPRELAQKIAKDPTQRPVAILFGTENSGLTNEELSLCHYHVCIPTNPDYSSLNVASAIQLIAYELRLAALDENLLKTDHPVIDDEGELPASGEQVEQMFEHWQQVMTSTGFFKPIKPKMIQMRFRRLFNKAALTDSEVRLMRGFLASIKKFNSEEG</sequence>
<comment type="catalytic activity">
    <reaction evidence="5">
        <text>cytidine(32) in tRNA + S-adenosyl-L-methionine = 2'-O-methylcytidine(32) in tRNA + S-adenosyl-L-homocysteine + H(+)</text>
        <dbReference type="Rhea" id="RHEA:42932"/>
        <dbReference type="Rhea" id="RHEA-COMP:10288"/>
        <dbReference type="Rhea" id="RHEA-COMP:10289"/>
        <dbReference type="ChEBI" id="CHEBI:15378"/>
        <dbReference type="ChEBI" id="CHEBI:57856"/>
        <dbReference type="ChEBI" id="CHEBI:59789"/>
        <dbReference type="ChEBI" id="CHEBI:74495"/>
        <dbReference type="ChEBI" id="CHEBI:82748"/>
        <dbReference type="EC" id="2.1.1.200"/>
    </reaction>
</comment>